<evidence type="ECO:0000313" key="3">
    <source>
        <dbReference type="EMBL" id="CAD5325436.1"/>
    </source>
</evidence>
<dbReference type="FunFam" id="3.40.50.1820:FF:000140">
    <property type="entry name" value="Esterase/lipase/thioesterase family protein"/>
    <property type="match status" value="1"/>
</dbReference>
<dbReference type="Proteomes" id="UP000516314">
    <property type="component" value="Chromosome 3"/>
</dbReference>
<dbReference type="Pfam" id="PF00561">
    <property type="entry name" value="Abhydrolase_1"/>
    <property type="match status" value="1"/>
</dbReference>
<proteinExistence type="inferred from homology"/>
<protein>
    <submittedName>
        <fullName evidence="3">(thale cress) hypothetical protein</fullName>
    </submittedName>
</protein>
<dbReference type="PANTHER" id="PTHR10794:SF84">
    <property type="entry name" value="ESTERASE_LIPASE_THIOESTERASE FAMILY PROTEIN"/>
    <property type="match status" value="1"/>
</dbReference>
<dbReference type="InterPro" id="IPR000952">
    <property type="entry name" value="AB_hydrolase_4_CS"/>
</dbReference>
<dbReference type="AlphaFoldDB" id="A0A7G2EVQ0"/>
<dbReference type="PROSITE" id="PS01133">
    <property type="entry name" value="UPF0017"/>
    <property type="match status" value="1"/>
</dbReference>
<dbReference type="InterPro" id="IPR000073">
    <property type="entry name" value="AB_hydrolase_1"/>
</dbReference>
<evidence type="ECO:0000256" key="1">
    <source>
        <dbReference type="ARBA" id="ARBA00010884"/>
    </source>
</evidence>
<dbReference type="InterPro" id="IPR029058">
    <property type="entry name" value="AB_hydrolase_fold"/>
</dbReference>
<name>A0A7G2EVQ0_ARATH</name>
<gene>
    <name evidence="3" type="ORF">AT9943_LOCUS13278</name>
</gene>
<dbReference type="Pfam" id="PF14009">
    <property type="entry name" value="PADRE"/>
    <property type="match status" value="1"/>
</dbReference>
<accession>A0A7G2EVQ0</accession>
<sequence>MGACASRESRRTETAKLILPDGTLQEFSTPVKVWQILQKNPTSFVCNSDDMDFDDAVLAVPGSEDLRPGELYFVLPLTWLNHPLRADEMAALAVKASSALAKSGGGGLSYNDEDSLQIRCGYQNDDVVKQMARVAFATSSPPLISSVRTLRRHFSVFAAANPEMSRPSHHSSLEVIGGGSDRFLPALKDSLAKPYNAFPLIGFNRHVETIYAAFFRSVPFVRLRRECLRTKDNGSVALDWVAGEDRHFPPDSPILILLPGLTGGSQDSYVRHMLLRAQSKKWRCVVFNSRGCGDSPFYSASFLGDIGEVIDHVVDKFPKANLYAAGWSLGGNILVNYLGQESHNCPLTAAVSLCNPFDLVIADEDFHKGFNNVYDKALSKSLHIGGEFNIPLAANAETVRDFDDGLTRVSFGFKSVDEYYSKSSSSKAIKHVRIPLLCIQAANDPIAPERGIPRDDIKANPNCVLIVTPRGGHLGWVAGEEAPNGAPWTDQVVMEFLQHVENRETINGERSFEDVHDQIQV</sequence>
<dbReference type="PANTHER" id="PTHR10794">
    <property type="entry name" value="ABHYDROLASE DOMAIN-CONTAINING PROTEIN"/>
    <property type="match status" value="1"/>
</dbReference>
<dbReference type="EMBL" id="LR881468">
    <property type="protein sequence ID" value="CAD5325436.1"/>
    <property type="molecule type" value="Genomic_DNA"/>
</dbReference>
<dbReference type="InterPro" id="IPR050960">
    <property type="entry name" value="AB_hydrolase_4_sf"/>
</dbReference>
<organism evidence="3 4">
    <name type="scientific">Arabidopsis thaliana</name>
    <name type="common">Mouse-ear cress</name>
    <dbReference type="NCBI Taxonomy" id="3702"/>
    <lineage>
        <taxon>Eukaryota</taxon>
        <taxon>Viridiplantae</taxon>
        <taxon>Streptophyta</taxon>
        <taxon>Embryophyta</taxon>
        <taxon>Tracheophyta</taxon>
        <taxon>Spermatophyta</taxon>
        <taxon>Magnoliopsida</taxon>
        <taxon>eudicotyledons</taxon>
        <taxon>Gunneridae</taxon>
        <taxon>Pentapetalae</taxon>
        <taxon>rosids</taxon>
        <taxon>malvids</taxon>
        <taxon>Brassicales</taxon>
        <taxon>Brassicaceae</taxon>
        <taxon>Camelineae</taxon>
        <taxon>Arabidopsis</taxon>
    </lineage>
</organism>
<evidence type="ECO:0000259" key="2">
    <source>
        <dbReference type="Pfam" id="PF00561"/>
    </source>
</evidence>
<dbReference type="SUPFAM" id="SSF53474">
    <property type="entry name" value="alpha/beta-Hydrolases"/>
    <property type="match status" value="1"/>
</dbReference>
<evidence type="ECO:0000313" key="4">
    <source>
        <dbReference type="Proteomes" id="UP000516314"/>
    </source>
</evidence>
<comment type="similarity">
    <text evidence="1">Belongs to the AB hydrolase superfamily. AB hydrolase 4 family.</text>
</comment>
<dbReference type="InterPro" id="IPR025322">
    <property type="entry name" value="PADRE_dom"/>
</dbReference>
<feature type="domain" description="AB hydrolase-1" evidence="2">
    <location>
        <begin position="253"/>
        <end position="375"/>
    </location>
</feature>
<dbReference type="Gene3D" id="3.40.50.1820">
    <property type="entry name" value="alpha/beta hydrolase"/>
    <property type="match status" value="1"/>
</dbReference>
<reference evidence="3 4" key="1">
    <citation type="submission" date="2020-09" db="EMBL/GenBank/DDBJ databases">
        <authorList>
            <person name="Ashkenazy H."/>
        </authorList>
    </citation>
    <scope>NUCLEOTIDE SEQUENCE [LARGE SCALE GENOMIC DNA]</scope>
    <source>
        <strain evidence="4">cv. Cdm-0</strain>
    </source>
</reference>